<proteinExistence type="predicted"/>
<accession>A0A4R6HHP4</accession>
<evidence type="ECO:0000313" key="1">
    <source>
        <dbReference type="EMBL" id="TDO07727.1"/>
    </source>
</evidence>
<dbReference type="Gene3D" id="3.40.50.300">
    <property type="entry name" value="P-loop containing nucleotide triphosphate hydrolases"/>
    <property type="match status" value="1"/>
</dbReference>
<organism evidence="1 2">
    <name type="scientific">Halomonas ventosae</name>
    <dbReference type="NCBI Taxonomy" id="229007"/>
    <lineage>
        <taxon>Bacteria</taxon>
        <taxon>Pseudomonadati</taxon>
        <taxon>Pseudomonadota</taxon>
        <taxon>Gammaproteobacteria</taxon>
        <taxon>Oceanospirillales</taxon>
        <taxon>Halomonadaceae</taxon>
        <taxon>Halomonas</taxon>
    </lineage>
</organism>
<dbReference type="EMBL" id="SNWH01000008">
    <property type="protein sequence ID" value="TDO07727.1"/>
    <property type="molecule type" value="Genomic_DNA"/>
</dbReference>
<dbReference type="InterPro" id="IPR027417">
    <property type="entry name" value="P-loop_NTPase"/>
</dbReference>
<name>A0A4R6HHP4_9GAMM</name>
<dbReference type="PIRSF" id="PIRSF029407">
    <property type="entry name" value="UCP029407"/>
    <property type="match status" value="1"/>
</dbReference>
<gene>
    <name evidence="1" type="ORF">DFO68_10892</name>
</gene>
<dbReference type="InterPro" id="IPR014556">
    <property type="entry name" value="UCP029407"/>
</dbReference>
<reference evidence="1 2" key="1">
    <citation type="submission" date="2019-03" db="EMBL/GenBank/DDBJ databases">
        <title>Freshwater and sediment microbial communities from various areas in North America, analyzing microbe dynamics in response to fracking.</title>
        <authorList>
            <person name="Lamendella R."/>
        </authorList>
    </citation>
    <scope>NUCLEOTIDE SEQUENCE [LARGE SCALE GENOMIC DNA]</scope>
    <source>
        <strain evidence="1 2">1_TX</strain>
    </source>
</reference>
<dbReference type="AlphaFoldDB" id="A0A4R6HHP4"/>
<protein>
    <recommendedName>
        <fullName evidence="3">Sulfotransferase family protein</fullName>
    </recommendedName>
</protein>
<evidence type="ECO:0000313" key="2">
    <source>
        <dbReference type="Proteomes" id="UP000295150"/>
    </source>
</evidence>
<dbReference type="Proteomes" id="UP000295150">
    <property type="component" value="Unassembled WGS sequence"/>
</dbReference>
<evidence type="ECO:0008006" key="3">
    <source>
        <dbReference type="Google" id="ProtNLM"/>
    </source>
</evidence>
<dbReference type="OrthoDB" id="9816424at2"/>
<dbReference type="SUPFAM" id="SSF52540">
    <property type="entry name" value="P-loop containing nucleoside triphosphate hydrolases"/>
    <property type="match status" value="1"/>
</dbReference>
<sequence length="331" mass="37423">MANDSEADGAAGTAGHVVVVIGAGRSGTSTLTRGIQALGIELGNNLKPGTSKNPKGFFEDEELLALNKRLHHAFGLRGTGASLRLIEEDEWQAVFLNEHMQAVTAAIQKRFGAFPLWGFKSGGVMRLLPFWEQVFEQLGLKVSYVVAARHPLAVARSRAKLNALRGVQEKSDLEWLVRVVPYFHLMRRHPFSVVDYDRLMAEPQIQLRRVAGALNLPLTSDVEREINAFGEQFINPSLQHHRGDANEGAERLNPLARDAYRWLHALACDEIAPENPELWRDWARIRSELYAMRHALRHIDFLEDEVERRQTQGWRRLFAPRSNRISQADSD</sequence>
<keyword evidence="2" id="KW-1185">Reference proteome</keyword>
<dbReference type="RefSeq" id="WP_133483205.1">
    <property type="nucleotide sequence ID" value="NZ_SNWH01000008.1"/>
</dbReference>
<comment type="caution">
    <text evidence="1">The sequence shown here is derived from an EMBL/GenBank/DDBJ whole genome shotgun (WGS) entry which is preliminary data.</text>
</comment>